<keyword evidence="1" id="KW-0732">Signal</keyword>
<dbReference type="OrthoDB" id="10052888at2759"/>
<gene>
    <name evidence="4" type="primary">LOC108674075</name>
</gene>
<accession>A0A8B7NUQ4</accession>
<evidence type="ECO:0000259" key="2">
    <source>
        <dbReference type="PROSITE" id="PS50940"/>
    </source>
</evidence>
<reference evidence="4" key="1">
    <citation type="submission" date="2025-08" db="UniProtKB">
        <authorList>
            <consortium name="RefSeq"/>
        </authorList>
    </citation>
    <scope>IDENTIFICATION</scope>
    <source>
        <tissue evidence="4">Whole organism</tissue>
    </source>
</reference>
<evidence type="ECO:0000313" key="4">
    <source>
        <dbReference type="RefSeq" id="XP_018017462.1"/>
    </source>
</evidence>
<evidence type="ECO:0000256" key="1">
    <source>
        <dbReference type="SAM" id="SignalP"/>
    </source>
</evidence>
<organism evidence="3 4">
    <name type="scientific">Hyalella azteca</name>
    <name type="common">Amphipod</name>
    <dbReference type="NCBI Taxonomy" id="294128"/>
    <lineage>
        <taxon>Eukaryota</taxon>
        <taxon>Metazoa</taxon>
        <taxon>Ecdysozoa</taxon>
        <taxon>Arthropoda</taxon>
        <taxon>Crustacea</taxon>
        <taxon>Multicrustacea</taxon>
        <taxon>Malacostraca</taxon>
        <taxon>Eumalacostraca</taxon>
        <taxon>Peracarida</taxon>
        <taxon>Amphipoda</taxon>
        <taxon>Senticaudata</taxon>
        <taxon>Talitrida</taxon>
        <taxon>Talitroidea</taxon>
        <taxon>Hyalellidae</taxon>
        <taxon>Hyalella</taxon>
    </lineage>
</organism>
<evidence type="ECO:0000313" key="3">
    <source>
        <dbReference type="Proteomes" id="UP000694843"/>
    </source>
</evidence>
<dbReference type="PANTHER" id="PTHR22933:SF31">
    <property type="entry name" value="FI18007P1"/>
    <property type="match status" value="1"/>
</dbReference>
<dbReference type="GO" id="GO:0008061">
    <property type="term" value="F:chitin binding"/>
    <property type="evidence" value="ECO:0007669"/>
    <property type="project" value="InterPro"/>
</dbReference>
<feature type="signal peptide" evidence="1">
    <location>
        <begin position="1"/>
        <end position="20"/>
    </location>
</feature>
<dbReference type="KEGG" id="hazt:108674075"/>
<feature type="chain" id="PRO_5034547267" evidence="1">
    <location>
        <begin position="21"/>
        <end position="184"/>
    </location>
</feature>
<dbReference type="GO" id="GO:0005576">
    <property type="term" value="C:extracellular region"/>
    <property type="evidence" value="ECO:0007669"/>
    <property type="project" value="InterPro"/>
</dbReference>
<dbReference type="Gene3D" id="2.170.140.10">
    <property type="entry name" value="Chitin binding domain"/>
    <property type="match status" value="1"/>
</dbReference>
<dbReference type="GeneID" id="108674075"/>
<dbReference type="InterPro" id="IPR002557">
    <property type="entry name" value="Chitin-bd_dom"/>
</dbReference>
<dbReference type="RefSeq" id="XP_018017462.1">
    <property type="nucleotide sequence ID" value="XM_018161973.1"/>
</dbReference>
<keyword evidence="3" id="KW-1185">Reference proteome</keyword>
<dbReference type="OMA" id="HWSSETE"/>
<dbReference type="PROSITE" id="PS50940">
    <property type="entry name" value="CHIT_BIND_II"/>
    <property type="match status" value="1"/>
</dbReference>
<dbReference type="SMART" id="SM00494">
    <property type="entry name" value="ChtBD2"/>
    <property type="match status" value="1"/>
</dbReference>
<dbReference type="AlphaFoldDB" id="A0A8B7NUQ4"/>
<dbReference type="InterPro" id="IPR052976">
    <property type="entry name" value="Scoloptoxin-like"/>
</dbReference>
<name>A0A8B7NUQ4_HYAAZ</name>
<proteinExistence type="predicted"/>
<dbReference type="InterPro" id="IPR036508">
    <property type="entry name" value="Chitin-bd_dom_sf"/>
</dbReference>
<dbReference type="Pfam" id="PF01607">
    <property type="entry name" value="CBM_14"/>
    <property type="match status" value="1"/>
</dbReference>
<dbReference type="SUPFAM" id="SSF57625">
    <property type="entry name" value="Invertebrate chitin-binding proteins"/>
    <property type="match status" value="1"/>
</dbReference>
<dbReference type="Proteomes" id="UP000694843">
    <property type="component" value="Unplaced"/>
</dbReference>
<dbReference type="PANTHER" id="PTHR22933">
    <property type="entry name" value="FI18007P1-RELATED"/>
    <property type="match status" value="1"/>
</dbReference>
<sequence length="184" mass="20668">MKTLLTTATLVAALLASGHAKPQKPQYEAEGLYVRSADNVEFADEQDGQYREELYSNNVNTIPGTPGTDYPTLAGIPKTGFTCADKLPGFYADEEARCQVWHYCKTDGFKESFLCPNGTVYNQANRVCEWWFNVLCENTSASYRVNEDLYIIPSSTETPDAAGVPVHYKEEPLQYHHEPDYYTA</sequence>
<protein>
    <submittedName>
        <fullName evidence="4">Uncharacterized protein LOC108674075 isoform X1</fullName>
    </submittedName>
</protein>
<feature type="domain" description="Chitin-binding type-2" evidence="2">
    <location>
        <begin position="80"/>
        <end position="138"/>
    </location>
</feature>